<proteinExistence type="predicted"/>
<accession>A0ABN6LRZ2</accession>
<dbReference type="Proteomes" id="UP001320460">
    <property type="component" value="Chromosome"/>
</dbReference>
<evidence type="ECO:0000313" key="1">
    <source>
        <dbReference type="EMBL" id="BDD50300.1"/>
    </source>
</evidence>
<sequence>MELAEETAKVHAHNQPYHEFSGELKFTDTGLISGIKH</sequence>
<protein>
    <submittedName>
        <fullName evidence="1">Uncharacterized protein</fullName>
    </submittedName>
</protein>
<gene>
    <name evidence="1" type="ORF">PDTA9734_17870</name>
</gene>
<keyword evidence="2" id="KW-1185">Reference proteome</keyword>
<evidence type="ECO:0000313" key="2">
    <source>
        <dbReference type="Proteomes" id="UP001320460"/>
    </source>
</evidence>
<reference evidence="1 2" key="1">
    <citation type="submission" date="2021-12" db="EMBL/GenBank/DDBJ databases">
        <title>Complete genome sequence of Phytobacter diazotrophicus TA9734.</title>
        <authorList>
            <person name="Kubota H."/>
            <person name="Nakayama Y."/>
            <person name="Ariyoshi T."/>
        </authorList>
    </citation>
    <scope>NUCLEOTIDE SEQUENCE [LARGE SCALE GENOMIC DNA]</scope>
    <source>
        <strain evidence="1 2">TA9734</strain>
    </source>
</reference>
<name>A0ABN6LRZ2_9ENTR</name>
<organism evidence="1 2">
    <name type="scientific">Phytobacter diazotrophicus</name>
    <dbReference type="NCBI Taxonomy" id="395631"/>
    <lineage>
        <taxon>Bacteria</taxon>
        <taxon>Pseudomonadati</taxon>
        <taxon>Pseudomonadota</taxon>
        <taxon>Gammaproteobacteria</taxon>
        <taxon>Enterobacterales</taxon>
        <taxon>Enterobacteriaceae</taxon>
        <taxon>Phytobacter</taxon>
    </lineage>
</organism>
<dbReference type="EMBL" id="AP025334">
    <property type="protein sequence ID" value="BDD50300.1"/>
    <property type="molecule type" value="Genomic_DNA"/>
</dbReference>